<dbReference type="EMBL" id="JANPWB010000011">
    <property type="protein sequence ID" value="KAJ1123729.1"/>
    <property type="molecule type" value="Genomic_DNA"/>
</dbReference>
<protein>
    <submittedName>
        <fullName evidence="1">Uncharacterized protein</fullName>
    </submittedName>
</protein>
<sequence length="80" mass="8975">MRFPAGSRPCSCSSPLRPRPAQLRATRYSDVQFPTSQQCFRSPLTAIDSSCASGRLVEGHWLMAQNYTLSKQRGRSQELN</sequence>
<gene>
    <name evidence="1" type="ORF">NDU88_002197</name>
</gene>
<organism evidence="1 2">
    <name type="scientific">Pleurodeles waltl</name>
    <name type="common">Iberian ribbed newt</name>
    <dbReference type="NCBI Taxonomy" id="8319"/>
    <lineage>
        <taxon>Eukaryota</taxon>
        <taxon>Metazoa</taxon>
        <taxon>Chordata</taxon>
        <taxon>Craniata</taxon>
        <taxon>Vertebrata</taxon>
        <taxon>Euteleostomi</taxon>
        <taxon>Amphibia</taxon>
        <taxon>Batrachia</taxon>
        <taxon>Caudata</taxon>
        <taxon>Salamandroidea</taxon>
        <taxon>Salamandridae</taxon>
        <taxon>Pleurodelinae</taxon>
        <taxon>Pleurodeles</taxon>
    </lineage>
</organism>
<proteinExistence type="predicted"/>
<evidence type="ECO:0000313" key="2">
    <source>
        <dbReference type="Proteomes" id="UP001066276"/>
    </source>
</evidence>
<accession>A0AAV7P9A0</accession>
<name>A0AAV7P9A0_PLEWA</name>
<reference evidence="1" key="1">
    <citation type="journal article" date="2022" name="bioRxiv">
        <title>Sequencing and chromosome-scale assembly of the giantPleurodeles waltlgenome.</title>
        <authorList>
            <person name="Brown T."/>
            <person name="Elewa A."/>
            <person name="Iarovenko S."/>
            <person name="Subramanian E."/>
            <person name="Araus A.J."/>
            <person name="Petzold A."/>
            <person name="Susuki M."/>
            <person name="Suzuki K.-i.T."/>
            <person name="Hayashi T."/>
            <person name="Toyoda A."/>
            <person name="Oliveira C."/>
            <person name="Osipova E."/>
            <person name="Leigh N.D."/>
            <person name="Simon A."/>
            <person name="Yun M.H."/>
        </authorList>
    </citation>
    <scope>NUCLEOTIDE SEQUENCE</scope>
    <source>
        <strain evidence="1">20211129_DDA</strain>
        <tissue evidence="1">Liver</tissue>
    </source>
</reference>
<comment type="caution">
    <text evidence="1">The sequence shown here is derived from an EMBL/GenBank/DDBJ whole genome shotgun (WGS) entry which is preliminary data.</text>
</comment>
<keyword evidence="2" id="KW-1185">Reference proteome</keyword>
<dbReference type="Proteomes" id="UP001066276">
    <property type="component" value="Chromosome 7"/>
</dbReference>
<evidence type="ECO:0000313" key="1">
    <source>
        <dbReference type="EMBL" id="KAJ1123729.1"/>
    </source>
</evidence>
<dbReference type="AlphaFoldDB" id="A0AAV7P9A0"/>